<dbReference type="EMBL" id="NFLJ01000033">
    <property type="protein sequence ID" value="OUQ33301.1"/>
    <property type="molecule type" value="Genomic_DNA"/>
</dbReference>
<evidence type="ECO:0000256" key="1">
    <source>
        <dbReference type="ARBA" id="ARBA00022729"/>
    </source>
</evidence>
<dbReference type="InterPro" id="IPR051933">
    <property type="entry name" value="Resuscitation_pf_RpfB"/>
</dbReference>
<dbReference type="GO" id="GO:0004553">
    <property type="term" value="F:hydrolase activity, hydrolyzing O-glycosyl compounds"/>
    <property type="evidence" value="ECO:0007669"/>
    <property type="project" value="InterPro"/>
</dbReference>
<dbReference type="PANTHER" id="PTHR39160:SF4">
    <property type="entry name" value="RESUSCITATION-PROMOTING FACTOR RPFB"/>
    <property type="match status" value="1"/>
</dbReference>
<dbReference type="InterPro" id="IPR010611">
    <property type="entry name" value="3D_dom"/>
</dbReference>
<evidence type="ECO:0000259" key="3">
    <source>
        <dbReference type="PROSITE" id="PS51109"/>
    </source>
</evidence>
<dbReference type="Pfam" id="PF07501">
    <property type="entry name" value="G5"/>
    <property type="match status" value="1"/>
</dbReference>
<dbReference type="OrthoDB" id="9798935at2"/>
<keyword evidence="1" id="KW-0732">Signal</keyword>
<keyword evidence="2" id="KW-0472">Membrane</keyword>
<accession>A0A1Y4SWG9</accession>
<organism evidence="4 5">
    <name type="scientific">Massilimicrobiota timonensis</name>
    <dbReference type="NCBI Taxonomy" id="1776392"/>
    <lineage>
        <taxon>Bacteria</taxon>
        <taxon>Bacillati</taxon>
        <taxon>Bacillota</taxon>
        <taxon>Erysipelotrichia</taxon>
        <taxon>Erysipelotrichales</taxon>
        <taxon>Erysipelotrichaceae</taxon>
        <taxon>Massilimicrobiota</taxon>
    </lineage>
</organism>
<keyword evidence="2" id="KW-0812">Transmembrane</keyword>
<dbReference type="GO" id="GO:0019867">
    <property type="term" value="C:outer membrane"/>
    <property type="evidence" value="ECO:0007669"/>
    <property type="project" value="InterPro"/>
</dbReference>
<comment type="caution">
    <text evidence="4">The sequence shown here is derived from an EMBL/GenBank/DDBJ whole genome shotgun (WGS) entry which is preliminary data.</text>
</comment>
<feature type="domain" description="G5" evidence="3">
    <location>
        <begin position="100"/>
        <end position="180"/>
    </location>
</feature>
<keyword evidence="2" id="KW-1133">Transmembrane helix</keyword>
<dbReference type="AlphaFoldDB" id="A0A1Y4SWG9"/>
<feature type="transmembrane region" description="Helical" evidence="2">
    <location>
        <begin position="20"/>
        <end position="39"/>
    </location>
</feature>
<sequence>MLQKAKEAIVSADSRTKGILAMAVVYVVIMLATVSSGAVNQITDFIPTVDIRLKDGLQEEKDYLVKQDTVSNVLNELNVELDQKDTLNKDKDAIVQQDDLIKITRVETKTIEKIETIPYSTKTKGSGSWTKTVVQKGKDGKAKRTYLLTYANGKETDRQMIKEEIIEKPVDKIIQYGGVLKGTTFTGRLTIYGGDCTGCGGTSSSGVKLSPTSGVNNTNSPYLYYKGKKYYCLAADRSIPFGTVIKISNHNLNTAGTIYGIVVDRGGAIKGNKIDIFNGSEGSGKRYFGGGTSHNTKFEVVSLGSGNANFWR</sequence>
<gene>
    <name evidence="4" type="ORF">B5E75_10775</name>
</gene>
<dbReference type="PANTHER" id="PTHR39160">
    <property type="entry name" value="CELL WALL-BINDING PROTEIN YOCH"/>
    <property type="match status" value="1"/>
</dbReference>
<evidence type="ECO:0000256" key="2">
    <source>
        <dbReference type="SAM" id="Phobius"/>
    </source>
</evidence>
<dbReference type="GO" id="GO:0009254">
    <property type="term" value="P:peptidoglycan turnover"/>
    <property type="evidence" value="ECO:0007669"/>
    <property type="project" value="InterPro"/>
</dbReference>
<proteinExistence type="predicted"/>
<protein>
    <recommendedName>
        <fullName evidence="3">G5 domain-containing protein</fullName>
    </recommendedName>
</protein>
<dbReference type="SUPFAM" id="SSF50685">
    <property type="entry name" value="Barwin-like endoglucanases"/>
    <property type="match status" value="1"/>
</dbReference>
<dbReference type="InterPro" id="IPR011098">
    <property type="entry name" value="G5_dom"/>
</dbReference>
<dbReference type="Pfam" id="PF06725">
    <property type="entry name" value="3D"/>
    <property type="match status" value="1"/>
</dbReference>
<evidence type="ECO:0000313" key="5">
    <source>
        <dbReference type="Proteomes" id="UP000195305"/>
    </source>
</evidence>
<dbReference type="Gene3D" id="2.20.230.10">
    <property type="entry name" value="Resuscitation-promoting factor rpfb"/>
    <property type="match status" value="1"/>
</dbReference>
<dbReference type="InterPro" id="IPR036908">
    <property type="entry name" value="RlpA-like_sf"/>
</dbReference>
<name>A0A1Y4SWG9_9FIRM</name>
<dbReference type="RefSeq" id="WP_087359104.1">
    <property type="nucleotide sequence ID" value="NZ_AP031415.1"/>
</dbReference>
<keyword evidence="5" id="KW-1185">Reference proteome</keyword>
<dbReference type="Proteomes" id="UP000195305">
    <property type="component" value="Unassembled WGS sequence"/>
</dbReference>
<evidence type="ECO:0000313" key="4">
    <source>
        <dbReference type="EMBL" id="OUQ33301.1"/>
    </source>
</evidence>
<dbReference type="SMART" id="SM01208">
    <property type="entry name" value="G5"/>
    <property type="match status" value="1"/>
</dbReference>
<dbReference type="PROSITE" id="PS51109">
    <property type="entry name" value="G5"/>
    <property type="match status" value="1"/>
</dbReference>
<reference evidence="4 5" key="1">
    <citation type="journal article" date="2018" name="BMC Genomics">
        <title>Whole genome sequencing and function prediction of 133 gut anaerobes isolated from chicken caecum in pure cultures.</title>
        <authorList>
            <person name="Medvecky M."/>
            <person name="Cejkova D."/>
            <person name="Polansky O."/>
            <person name="Karasova D."/>
            <person name="Kubasova T."/>
            <person name="Cizek A."/>
            <person name="Rychlik I."/>
        </authorList>
    </citation>
    <scope>NUCLEOTIDE SEQUENCE [LARGE SCALE GENOMIC DNA]</scope>
    <source>
        <strain evidence="4 5">An13</strain>
    </source>
</reference>